<dbReference type="InterPro" id="IPR029060">
    <property type="entry name" value="PIN-like_dom_sf"/>
</dbReference>
<dbReference type="PANTHER" id="PTHR10133:SF27">
    <property type="entry name" value="DNA POLYMERASE NU"/>
    <property type="match status" value="1"/>
</dbReference>
<keyword evidence="13 17" id="KW-0238">DNA-binding</keyword>
<dbReference type="EC" id="2.7.7.7" evidence="3 16"/>
<dbReference type="RefSeq" id="WP_184430903.1">
    <property type="nucleotide sequence ID" value="NZ_JACIGI010000001.1"/>
</dbReference>
<dbReference type="InterPro" id="IPR018320">
    <property type="entry name" value="DNA_polymerase_1"/>
</dbReference>
<dbReference type="SUPFAM" id="SSF53098">
    <property type="entry name" value="Ribonuclease H-like"/>
    <property type="match status" value="1"/>
</dbReference>
<evidence type="ECO:0000256" key="8">
    <source>
        <dbReference type="ARBA" id="ARBA00022722"/>
    </source>
</evidence>
<dbReference type="Gene3D" id="1.20.1060.10">
    <property type="entry name" value="Taq DNA Polymerase, Chain T, domain 4"/>
    <property type="match status" value="1"/>
</dbReference>
<reference evidence="21 22" key="1">
    <citation type="submission" date="2020-08" db="EMBL/GenBank/DDBJ databases">
        <title>Genome sequencing of Purple Non-Sulfur Bacteria from various extreme environments.</title>
        <authorList>
            <person name="Mayer M."/>
        </authorList>
    </citation>
    <scope>NUCLEOTIDE SEQUENCE [LARGE SCALE GENOMIC DNA]</scope>
    <source>
        <strain evidence="21 22">JA135</strain>
    </source>
</reference>
<evidence type="ECO:0000256" key="9">
    <source>
        <dbReference type="ARBA" id="ARBA00022763"/>
    </source>
</evidence>
<dbReference type="GO" id="GO:0003887">
    <property type="term" value="F:DNA-directed DNA polymerase activity"/>
    <property type="evidence" value="ECO:0007669"/>
    <property type="project" value="UniProtKB-UniRule"/>
</dbReference>
<evidence type="ECO:0000256" key="12">
    <source>
        <dbReference type="ARBA" id="ARBA00022932"/>
    </source>
</evidence>
<keyword evidence="9 17" id="KW-0227">DNA damage</keyword>
<accession>A0A7W6WIY6</accession>
<dbReference type="FunFam" id="1.20.1060.10:FF:000001">
    <property type="entry name" value="DNA polymerase I"/>
    <property type="match status" value="1"/>
</dbReference>
<dbReference type="Pfam" id="PF00476">
    <property type="entry name" value="DNA_pol_A"/>
    <property type="match status" value="1"/>
</dbReference>
<dbReference type="NCBIfam" id="TIGR00593">
    <property type="entry name" value="pola"/>
    <property type="match status" value="1"/>
</dbReference>
<dbReference type="EMBL" id="JACIGI010000001">
    <property type="protein sequence ID" value="MBB4284430.1"/>
    <property type="molecule type" value="Genomic_DNA"/>
</dbReference>
<dbReference type="Gene3D" id="1.10.150.20">
    <property type="entry name" value="5' to 3' exonuclease, C-terminal subdomain"/>
    <property type="match status" value="2"/>
</dbReference>
<evidence type="ECO:0000256" key="1">
    <source>
        <dbReference type="ARBA" id="ARBA00007705"/>
    </source>
</evidence>
<dbReference type="SUPFAM" id="SSF56672">
    <property type="entry name" value="DNA/RNA polymerases"/>
    <property type="match status" value="1"/>
</dbReference>
<dbReference type="PANTHER" id="PTHR10133">
    <property type="entry name" value="DNA POLYMERASE I"/>
    <property type="match status" value="1"/>
</dbReference>
<dbReference type="SMART" id="SM00475">
    <property type="entry name" value="53EXOc"/>
    <property type="match status" value="1"/>
</dbReference>
<keyword evidence="14 17" id="KW-0234">DNA repair</keyword>
<evidence type="ECO:0000313" key="22">
    <source>
        <dbReference type="Proteomes" id="UP000555728"/>
    </source>
</evidence>
<comment type="caution">
    <text evidence="21">The sequence shown here is derived from an EMBL/GenBank/DDBJ whole genome shotgun (WGS) entry which is preliminary data.</text>
</comment>
<dbReference type="GO" id="GO:0008409">
    <property type="term" value="F:5'-3' exonuclease activity"/>
    <property type="evidence" value="ECO:0007669"/>
    <property type="project" value="UniProtKB-UniRule"/>
</dbReference>
<dbReference type="CDD" id="cd09898">
    <property type="entry name" value="H3TH_53EXO"/>
    <property type="match status" value="1"/>
</dbReference>
<feature type="domain" description="DNA-directed DNA polymerase family A palm" evidence="20">
    <location>
        <begin position="695"/>
        <end position="901"/>
    </location>
</feature>
<dbReference type="GO" id="GO:0008408">
    <property type="term" value="F:3'-5' exonuclease activity"/>
    <property type="evidence" value="ECO:0007669"/>
    <property type="project" value="UniProtKB-UniRule"/>
</dbReference>
<comment type="catalytic activity">
    <reaction evidence="15 17">
        <text>DNA(n) + a 2'-deoxyribonucleoside 5'-triphosphate = DNA(n+1) + diphosphate</text>
        <dbReference type="Rhea" id="RHEA:22508"/>
        <dbReference type="Rhea" id="RHEA-COMP:17339"/>
        <dbReference type="Rhea" id="RHEA-COMP:17340"/>
        <dbReference type="ChEBI" id="CHEBI:33019"/>
        <dbReference type="ChEBI" id="CHEBI:61560"/>
        <dbReference type="ChEBI" id="CHEBI:173112"/>
        <dbReference type="EC" id="2.7.7.7"/>
    </reaction>
</comment>
<protein>
    <recommendedName>
        <fullName evidence="4 16">DNA polymerase I</fullName>
        <ecNumber evidence="3 16">2.7.7.7</ecNumber>
    </recommendedName>
</protein>
<dbReference type="InterPro" id="IPR001098">
    <property type="entry name" value="DNA-dir_DNA_pol_A_palm_dom"/>
</dbReference>
<dbReference type="InterPro" id="IPR020046">
    <property type="entry name" value="5-3_exonucl_a-hlix_arch_N"/>
</dbReference>
<dbReference type="SUPFAM" id="SSF88723">
    <property type="entry name" value="PIN domain-like"/>
    <property type="match status" value="1"/>
</dbReference>
<proteinExistence type="inferred from homology"/>
<comment type="subunit">
    <text evidence="2">Single-chain monomer with multiple functions.</text>
</comment>
<evidence type="ECO:0000256" key="7">
    <source>
        <dbReference type="ARBA" id="ARBA00022705"/>
    </source>
</evidence>
<name>A0A7W6WIY6_9PROT</name>
<dbReference type="GO" id="GO:0003677">
    <property type="term" value="F:DNA binding"/>
    <property type="evidence" value="ECO:0007669"/>
    <property type="project" value="UniProtKB-UniRule"/>
</dbReference>
<gene>
    <name evidence="17" type="primary">polA</name>
    <name evidence="21" type="ORF">GGD88_000136</name>
</gene>
<dbReference type="InterPro" id="IPR002421">
    <property type="entry name" value="5-3_exonuclease"/>
</dbReference>
<evidence type="ECO:0000259" key="20">
    <source>
        <dbReference type="SMART" id="SM00482"/>
    </source>
</evidence>
<keyword evidence="11 17" id="KW-0269">Exonuclease</keyword>
<keyword evidence="7 17" id="KW-0235">DNA replication</keyword>
<dbReference type="SMART" id="SM00474">
    <property type="entry name" value="35EXOc"/>
    <property type="match status" value="1"/>
</dbReference>
<evidence type="ECO:0000259" key="19">
    <source>
        <dbReference type="SMART" id="SM00475"/>
    </source>
</evidence>
<evidence type="ECO:0000256" key="15">
    <source>
        <dbReference type="ARBA" id="ARBA00049244"/>
    </source>
</evidence>
<dbReference type="InterPro" id="IPR036279">
    <property type="entry name" value="5-3_exonuclease_C_sf"/>
</dbReference>
<dbReference type="FunFam" id="1.10.150.20:FF:000002">
    <property type="entry name" value="DNA polymerase I"/>
    <property type="match status" value="1"/>
</dbReference>
<evidence type="ECO:0000256" key="13">
    <source>
        <dbReference type="ARBA" id="ARBA00023125"/>
    </source>
</evidence>
<dbReference type="FunFam" id="1.10.150.20:FF:000003">
    <property type="entry name" value="DNA polymerase I"/>
    <property type="match status" value="1"/>
</dbReference>
<comment type="function">
    <text evidence="17">In addition to polymerase activity, this DNA polymerase exhibits 3'-5' and 5'-3' exonuclease activity.</text>
</comment>
<dbReference type="InterPro" id="IPR036397">
    <property type="entry name" value="RNaseH_sf"/>
</dbReference>
<keyword evidence="6 17" id="KW-0548">Nucleotidyltransferase</keyword>
<organism evidence="21 22">
    <name type="scientific">Roseospira goensis</name>
    <dbReference type="NCBI Taxonomy" id="391922"/>
    <lineage>
        <taxon>Bacteria</taxon>
        <taxon>Pseudomonadati</taxon>
        <taxon>Pseudomonadota</taxon>
        <taxon>Alphaproteobacteria</taxon>
        <taxon>Rhodospirillales</taxon>
        <taxon>Rhodospirillaceae</taxon>
        <taxon>Roseospira</taxon>
    </lineage>
</organism>
<dbReference type="SMART" id="SM00482">
    <property type="entry name" value="POLAc"/>
    <property type="match status" value="1"/>
</dbReference>
<dbReference type="Gene3D" id="3.30.420.10">
    <property type="entry name" value="Ribonuclease H-like superfamily/Ribonuclease H"/>
    <property type="match status" value="1"/>
</dbReference>
<dbReference type="AlphaFoldDB" id="A0A7W6WIY6"/>
<evidence type="ECO:0000256" key="4">
    <source>
        <dbReference type="ARBA" id="ARBA00020311"/>
    </source>
</evidence>
<dbReference type="NCBIfam" id="NF004397">
    <property type="entry name" value="PRK05755.1"/>
    <property type="match status" value="1"/>
</dbReference>
<dbReference type="CDD" id="cd09859">
    <property type="entry name" value="PIN_53EXO"/>
    <property type="match status" value="1"/>
</dbReference>
<dbReference type="InterPro" id="IPR002298">
    <property type="entry name" value="DNA_polymerase_A"/>
</dbReference>
<evidence type="ECO:0000313" key="21">
    <source>
        <dbReference type="EMBL" id="MBB4284430.1"/>
    </source>
</evidence>
<dbReference type="SMART" id="SM00279">
    <property type="entry name" value="HhH2"/>
    <property type="match status" value="1"/>
</dbReference>
<dbReference type="SUPFAM" id="SSF47807">
    <property type="entry name" value="5' to 3' exonuclease, C-terminal subdomain"/>
    <property type="match status" value="1"/>
</dbReference>
<dbReference type="InterPro" id="IPR043502">
    <property type="entry name" value="DNA/RNA_pol_sf"/>
</dbReference>
<evidence type="ECO:0000256" key="11">
    <source>
        <dbReference type="ARBA" id="ARBA00022839"/>
    </source>
</evidence>
<dbReference type="Pfam" id="PF02739">
    <property type="entry name" value="5_3_exonuc_N"/>
    <property type="match status" value="1"/>
</dbReference>
<comment type="similarity">
    <text evidence="1 17">Belongs to the DNA polymerase type-A family.</text>
</comment>
<dbReference type="FunFam" id="3.40.50.1010:FF:000001">
    <property type="entry name" value="DNA polymerase I"/>
    <property type="match status" value="1"/>
</dbReference>
<evidence type="ECO:0000256" key="3">
    <source>
        <dbReference type="ARBA" id="ARBA00012417"/>
    </source>
</evidence>
<dbReference type="InterPro" id="IPR019760">
    <property type="entry name" value="DNA-dir_DNA_pol_A_CS"/>
</dbReference>
<evidence type="ECO:0000256" key="14">
    <source>
        <dbReference type="ARBA" id="ARBA00023204"/>
    </source>
</evidence>
<dbReference type="GO" id="GO:0006261">
    <property type="term" value="P:DNA-templated DNA replication"/>
    <property type="evidence" value="ECO:0007669"/>
    <property type="project" value="UniProtKB-UniRule"/>
</dbReference>
<dbReference type="InterPro" id="IPR020045">
    <property type="entry name" value="DNA_polI_H3TH"/>
</dbReference>
<dbReference type="Proteomes" id="UP000555728">
    <property type="component" value="Unassembled WGS sequence"/>
</dbReference>
<dbReference type="InterPro" id="IPR008918">
    <property type="entry name" value="HhH2"/>
</dbReference>
<dbReference type="Pfam" id="PF01612">
    <property type="entry name" value="DNA_pol_A_exo1"/>
    <property type="match status" value="1"/>
</dbReference>
<feature type="domain" description="5'-3' exonuclease" evidence="19">
    <location>
        <begin position="16"/>
        <end position="271"/>
    </location>
</feature>
<sequence length="937" mass="101526">MPDTPEDVSDDVTRPDRLFLVDGSGYIFRAYHSLPPMTRPDGTPVNAVLGFTNMLMKLLADMDAEHVAVIFDKGRRTFRTDLHPDYKGHRPEAPEDLVPQFPLIRDAVRAFNVACVELEGFEADDLIATYARQARDRGLAVTVVSSDKDLMQLVRDGVALFDPMKNRPIGPDEVHEKFGVGPDHVVDVQALAGDSSDNVPGVPGIGVKTAAQLITEYGDLETLLDRAGEIKQPKRRQNLTEYADQARLSRDLVRLRDDVDVPEPLSGFDVRPPEPEALRAFLVENGFKSVLARVEGDLIPKPEDGSAAAADPVAEAVQAEADYALVQDVETLRRWVAAAHEAGVVAVDTETDALSAMRGGLVGISLAVAPGQACYIPLAHVAGGTGQLALDGGDPAEAPRQIPLADCVAELKDLLLNPGVLKVGHNIKYDLHVLARVGLEVSPIDDTMVLSYVLDGTRLGQGTHGLDDLAKRHFDHAMIAFKDVCGSGKSQITFDTVTLKAALDYAAEDADYTLRLHRLFKPRLVEDRMVAVYETLDRPMVPLLTAMERAGIRVDPAVLKDLSKTFAARIGDLEDEIHRMAGHAFNIGSPKQLGEVLFDEMGLQAGRKSSKTGAKSTGADVLEDLAAQGHDLPARVLDWRQFSKLKSTYTDALVEDINPDTGRVHTTFGLTGTSTGRLSSNDPNLQNIPIRTEEGRRIREAFVAEPGHVLLSADYSQIELRLVAHVAGIKALKEAFDKGADIHAITASRMFGQPVEGMDPMLRRRAKAINFGIIYGISAFGLARQLSIPRGEAQAFIDAYFKEFPEILDYMEATKAEARQHGFVRTLFGRKCWTPGITDKNPTAKGLAERAAINAPIQGGAADIIKRAMIRVPGALTEAGLGARLLLQVHDELIFEVPEAEADDTAALVRRVMEGAATLSVPLVVDTGVAATWAGAH</sequence>
<keyword evidence="5 17" id="KW-0808">Transferase</keyword>
<feature type="domain" description="3'-5' exonuclease" evidence="18">
    <location>
        <begin position="323"/>
        <end position="525"/>
    </location>
</feature>
<evidence type="ECO:0000256" key="5">
    <source>
        <dbReference type="ARBA" id="ARBA00022679"/>
    </source>
</evidence>
<dbReference type="CDD" id="cd06139">
    <property type="entry name" value="DNA_polA_I_Ecoli_like_exo"/>
    <property type="match status" value="1"/>
</dbReference>
<dbReference type="GO" id="GO:0006302">
    <property type="term" value="P:double-strand break repair"/>
    <property type="evidence" value="ECO:0007669"/>
    <property type="project" value="TreeGrafter"/>
</dbReference>
<evidence type="ECO:0000259" key="18">
    <source>
        <dbReference type="SMART" id="SM00474"/>
    </source>
</evidence>
<keyword evidence="12 17" id="KW-0239">DNA-directed DNA polymerase</keyword>
<keyword evidence="22" id="KW-1185">Reference proteome</keyword>
<evidence type="ECO:0000256" key="17">
    <source>
        <dbReference type="RuleBase" id="RU004460"/>
    </source>
</evidence>
<evidence type="ECO:0000256" key="16">
    <source>
        <dbReference type="NCBIfam" id="TIGR00593"/>
    </source>
</evidence>
<dbReference type="InterPro" id="IPR012337">
    <property type="entry name" value="RNaseH-like_sf"/>
</dbReference>
<evidence type="ECO:0000256" key="10">
    <source>
        <dbReference type="ARBA" id="ARBA00022801"/>
    </source>
</evidence>
<keyword evidence="10 17" id="KW-0378">Hydrolase</keyword>
<dbReference type="Pfam" id="PF01367">
    <property type="entry name" value="5_3_exonuc"/>
    <property type="match status" value="1"/>
</dbReference>
<evidence type="ECO:0000256" key="6">
    <source>
        <dbReference type="ARBA" id="ARBA00022695"/>
    </source>
</evidence>
<dbReference type="Gene3D" id="3.40.50.1010">
    <property type="entry name" value="5'-nuclease"/>
    <property type="match status" value="1"/>
</dbReference>
<dbReference type="InterPro" id="IPR002562">
    <property type="entry name" value="3'-5'_exonuclease_dom"/>
</dbReference>
<dbReference type="PROSITE" id="PS00447">
    <property type="entry name" value="DNA_POLYMERASE_A"/>
    <property type="match status" value="1"/>
</dbReference>
<dbReference type="Gene3D" id="3.30.70.370">
    <property type="match status" value="1"/>
</dbReference>
<keyword evidence="8" id="KW-0540">Nuclease</keyword>
<evidence type="ECO:0000256" key="2">
    <source>
        <dbReference type="ARBA" id="ARBA00011541"/>
    </source>
</evidence>
<dbReference type="CDD" id="cd08637">
    <property type="entry name" value="DNA_pol_A_pol_I_C"/>
    <property type="match status" value="1"/>
</dbReference>
<dbReference type="PRINTS" id="PR00868">
    <property type="entry name" value="DNAPOLI"/>
</dbReference>